<dbReference type="InterPro" id="IPR036388">
    <property type="entry name" value="WH-like_DNA-bd_sf"/>
</dbReference>
<dbReference type="InterPro" id="IPR036390">
    <property type="entry name" value="WH_DNA-bd_sf"/>
</dbReference>
<feature type="compositionally biased region" description="Basic and acidic residues" evidence="1">
    <location>
        <begin position="73"/>
        <end position="83"/>
    </location>
</feature>
<gene>
    <name evidence="2" type="ORF">RAN89_06030</name>
</gene>
<protein>
    <submittedName>
        <fullName evidence="2">Winged helix-turn-helix transcriptional regulator</fullName>
    </submittedName>
</protein>
<name>A0ABZ0B241_9BURK</name>
<organism evidence="2 3">
    <name type="scientific">Rhodoferax mekongensis</name>
    <dbReference type="NCBI Taxonomy" id="3068341"/>
    <lineage>
        <taxon>Bacteria</taxon>
        <taxon>Pseudomonadati</taxon>
        <taxon>Pseudomonadota</taxon>
        <taxon>Betaproteobacteria</taxon>
        <taxon>Burkholderiales</taxon>
        <taxon>Comamonadaceae</taxon>
        <taxon>Rhodoferax</taxon>
    </lineage>
</organism>
<keyword evidence="3" id="KW-1185">Reference proteome</keyword>
<dbReference type="RefSeq" id="WP_313868706.1">
    <property type="nucleotide sequence ID" value="NZ_CP132507.1"/>
</dbReference>
<evidence type="ECO:0000313" key="3">
    <source>
        <dbReference type="Proteomes" id="UP001302257"/>
    </source>
</evidence>
<dbReference type="Proteomes" id="UP001302257">
    <property type="component" value="Chromosome"/>
</dbReference>
<feature type="region of interest" description="Disordered" evidence="1">
    <location>
        <begin position="62"/>
        <end position="83"/>
    </location>
</feature>
<reference evidence="2 3" key="1">
    <citation type="submission" date="2023-08" db="EMBL/GenBank/DDBJ databases">
        <title>Rhodoferax potami sp. nov. and Rhodoferax mekongensis sp. nov., isolated from the Mekong River in Thailand.</title>
        <authorList>
            <person name="Kitikhun S."/>
            <person name="Charoenyingcharoen P."/>
            <person name="Siriarchawattana P."/>
            <person name="Likhitrattanapisal S."/>
            <person name="Nilsakha T."/>
            <person name="Chanpet A."/>
            <person name="Rattanawaree P."/>
            <person name="Ingsriswang S."/>
        </authorList>
    </citation>
    <scope>NUCLEOTIDE SEQUENCE [LARGE SCALE GENOMIC DNA]</scope>
    <source>
        <strain evidence="2 3">TBRC 17307</strain>
    </source>
</reference>
<evidence type="ECO:0000256" key="1">
    <source>
        <dbReference type="SAM" id="MobiDB-lite"/>
    </source>
</evidence>
<sequence>MTSHEAAESATDLAERHKKMILEALRKHGPMGKDSIATRTGLDGVQVARRMKELETAGLAEPTGKRVPSATGRSEREWRALGM</sequence>
<dbReference type="Gene3D" id="1.10.10.10">
    <property type="entry name" value="Winged helix-like DNA-binding domain superfamily/Winged helix DNA-binding domain"/>
    <property type="match status" value="1"/>
</dbReference>
<evidence type="ECO:0000313" key="2">
    <source>
        <dbReference type="EMBL" id="WNO05984.1"/>
    </source>
</evidence>
<proteinExistence type="predicted"/>
<accession>A0ABZ0B241</accession>
<dbReference type="Pfam" id="PF13412">
    <property type="entry name" value="HTH_24"/>
    <property type="match status" value="1"/>
</dbReference>
<dbReference type="EMBL" id="CP132507">
    <property type="protein sequence ID" value="WNO05984.1"/>
    <property type="molecule type" value="Genomic_DNA"/>
</dbReference>
<dbReference type="SUPFAM" id="SSF46785">
    <property type="entry name" value="Winged helix' DNA-binding domain"/>
    <property type="match status" value="1"/>
</dbReference>